<evidence type="ECO:0000313" key="2">
    <source>
        <dbReference type="Proteomes" id="UP000824533"/>
    </source>
</evidence>
<evidence type="ECO:0000313" key="1">
    <source>
        <dbReference type="EMBL" id="KAJ0176545.1"/>
    </source>
</evidence>
<dbReference type="Proteomes" id="UP000824533">
    <property type="component" value="Linkage Group LG13"/>
</dbReference>
<gene>
    <name evidence="1" type="ORF">K1T71_007724</name>
</gene>
<sequence>MASNYTALTADDNHCDTITQYQIYKENLALPKPSNSEFIARRGINGEDLCHVEKDSNMHYNSHSNDYLEEIFKLTDLDRCTIENKEKNEHSYDFERRSSIATVSCQCEFHKKEDVYGKSIIRKRVMVDVYGGARHAADLKFKCTRDGMNRMEAIRRTMGVRLRTIAIVGLLFAMLATCAAAPSKVRPTRSAHHEKSARSYLETFGYLRKGRPEVGNLQMGDTAQSYEDDFRIAIKTLQEFGGIPVTGEVDESTKWLMKQKRCGRPDREEGDYETGGRKKRFAVQGETWKHTNITWSLSSLRRPSTLDPYLTRSVLARALDVWEQASRLTFTEVNSDEADIVVSFAKRYHDDAYPFDGRGSILAHAFFPGTGRGGDAHFDDDELWLLQPKNDDEEGTSLFAVAAHEFGHSLGLSHSSVKGALMFPWYQGIQPNFVLPEDDRNGIQQMYGPKENHRKWAKIPHYRPVETPPPTTTTTTTTTTTRRPYIHQRTHHHNRPQDNNPHRPGYTPYPRDPTKYPTYYPQRPYYPERPYYPDRRHYNTSEEHPRRNYPRPTETTTHPTTYRPRYPVVRPEYPSYPRPNYPNHDYPKKYYPEKTTTHRPIPTQPANIPDSCDTSYDAVALIRGELFIFKDRYHWRKGVNGMYAGYPMEITRMWTQLPRDLTHVDAVYERPDKKIAIFVGKQLYLFNSQYLVPGYPKPISRLGLPESLEKLDAAMVWGHNGKTYFYSGTMYWKYDEDDGRVEPDYPRDMAMWKGVGYNIDSVFQWKDGKTYFFKRKGFWKFNDLQMRVEHEKQLPSAPFWMGCPTERTGRRAGYHAPPAPGSTLRSPSSGASLQIGFITLLQSLLIVFTQRYLLFC</sequence>
<comment type="caution">
    <text evidence="1">The sequence shown here is derived from an EMBL/GenBank/DDBJ whole genome shotgun (WGS) entry which is preliminary data.</text>
</comment>
<organism evidence="1 2">
    <name type="scientific">Dendrolimus kikuchii</name>
    <dbReference type="NCBI Taxonomy" id="765133"/>
    <lineage>
        <taxon>Eukaryota</taxon>
        <taxon>Metazoa</taxon>
        <taxon>Ecdysozoa</taxon>
        <taxon>Arthropoda</taxon>
        <taxon>Hexapoda</taxon>
        <taxon>Insecta</taxon>
        <taxon>Pterygota</taxon>
        <taxon>Neoptera</taxon>
        <taxon>Endopterygota</taxon>
        <taxon>Lepidoptera</taxon>
        <taxon>Glossata</taxon>
        <taxon>Ditrysia</taxon>
        <taxon>Bombycoidea</taxon>
        <taxon>Lasiocampidae</taxon>
        <taxon>Dendrolimus</taxon>
    </lineage>
</organism>
<dbReference type="EMBL" id="CM034399">
    <property type="protein sequence ID" value="KAJ0176545.1"/>
    <property type="molecule type" value="Genomic_DNA"/>
</dbReference>
<proteinExistence type="predicted"/>
<name>A0ACC1CYA6_9NEOP</name>
<keyword evidence="2" id="KW-1185">Reference proteome</keyword>
<protein>
    <submittedName>
        <fullName evidence="1">Uncharacterized protein</fullName>
    </submittedName>
</protein>
<reference evidence="1 2" key="1">
    <citation type="journal article" date="2021" name="Front. Genet.">
        <title>Chromosome-Level Genome Assembly Reveals Significant Gene Expansion in the Toll and IMD Signaling Pathways of Dendrolimus kikuchii.</title>
        <authorList>
            <person name="Zhou J."/>
            <person name="Wu P."/>
            <person name="Xiong Z."/>
            <person name="Liu N."/>
            <person name="Zhao N."/>
            <person name="Ji M."/>
            <person name="Qiu Y."/>
            <person name="Yang B."/>
        </authorList>
    </citation>
    <scope>NUCLEOTIDE SEQUENCE [LARGE SCALE GENOMIC DNA]</scope>
    <source>
        <strain evidence="1">Ann1</strain>
    </source>
</reference>
<accession>A0ACC1CYA6</accession>